<keyword evidence="7" id="KW-0949">S-adenosyl-L-methionine</keyword>
<sequence length="487" mass="51911">MAATTQFKFDFTLDPSDVDPDFAIPEQLARVRLSSPSPPPTSKSEPEAEAHPKPTWEHQQRVVELGVEELVSRPSLFPLTPLDTAIMMIPGSNTNTNTRQSQAQLDRLPDTGAISYSPLPIPVLGPHPGRSTAPLTLARRDLFDARFQLIAHSDATETEGERAHEQGRDRDRETGLAFIEAPSDLVPGVYEGGLKTWEGSVDLAGYLAGHVDVLGDVRGKRILEIGCGTAIPSMSILHRVFSSDPPELDTPGQETELHLQDYNASVLSLVSLPNLLLTWYMSPAAAPFRTTAPSLSQPASTSHTSTTAPPPADPSIPGELPLTPLLKAAFLKALERYRVRIRLFAGPWGAFLGDDDEGVSVGSGEGEGKDGRGRYDVVLSAETVYRVESMGALLRLMRGAAGAGAGMVVRAGGEGDGGGEDERRVGGEERGAEGKEHVCLVAAKVLYFGVGGGVAEFVEGVNGKGGSVETVWEGGVGVGRRVMRVRW</sequence>
<dbReference type="GO" id="GO:0005737">
    <property type="term" value="C:cytoplasm"/>
    <property type="evidence" value="ECO:0007669"/>
    <property type="project" value="UniProtKB-SubCell"/>
</dbReference>
<evidence type="ECO:0000256" key="9">
    <source>
        <dbReference type="ARBA" id="ARBA00038126"/>
    </source>
</evidence>
<evidence type="ECO:0000256" key="10">
    <source>
        <dbReference type="SAM" id="MobiDB-lite"/>
    </source>
</evidence>
<dbReference type="SUPFAM" id="SSF53335">
    <property type="entry name" value="S-adenosyl-L-methionine-dependent methyltransferases"/>
    <property type="match status" value="1"/>
</dbReference>
<evidence type="ECO:0000256" key="1">
    <source>
        <dbReference type="ARBA" id="ARBA00004123"/>
    </source>
</evidence>
<evidence type="ECO:0000313" key="12">
    <source>
        <dbReference type="Proteomes" id="UP001063166"/>
    </source>
</evidence>
<keyword evidence="12" id="KW-1185">Reference proteome</keyword>
<keyword evidence="6" id="KW-0808">Transferase</keyword>
<feature type="region of interest" description="Disordered" evidence="10">
    <location>
        <begin position="29"/>
        <end position="56"/>
    </location>
</feature>
<keyword evidence="4" id="KW-0963">Cytoplasm</keyword>
<evidence type="ECO:0000313" key="11">
    <source>
        <dbReference type="EMBL" id="GLB39344.1"/>
    </source>
</evidence>
<dbReference type="EMBL" id="BRPK01000006">
    <property type="protein sequence ID" value="GLB39344.1"/>
    <property type="molecule type" value="Genomic_DNA"/>
</dbReference>
<dbReference type="PANTHER" id="PTHR14614:SF39">
    <property type="entry name" value="HISTIDINE PROTEIN METHYLTRANSFERASE 1 HOMOLOG"/>
    <property type="match status" value="1"/>
</dbReference>
<evidence type="ECO:0000256" key="7">
    <source>
        <dbReference type="ARBA" id="ARBA00022691"/>
    </source>
</evidence>
<evidence type="ECO:0000256" key="6">
    <source>
        <dbReference type="ARBA" id="ARBA00022679"/>
    </source>
</evidence>
<evidence type="ECO:0000256" key="2">
    <source>
        <dbReference type="ARBA" id="ARBA00004496"/>
    </source>
</evidence>
<comment type="caution">
    <text evidence="11">The sequence shown here is derived from an EMBL/GenBank/DDBJ whole genome shotgun (WGS) entry which is preliminary data.</text>
</comment>
<protein>
    <recommendedName>
        <fullName evidence="3">protein-histidine N-methyltransferase</fullName>
        <ecNumber evidence="3">2.1.1.85</ecNumber>
    </recommendedName>
</protein>
<dbReference type="InterPro" id="IPR029063">
    <property type="entry name" value="SAM-dependent_MTases_sf"/>
</dbReference>
<evidence type="ECO:0000256" key="4">
    <source>
        <dbReference type="ARBA" id="ARBA00022490"/>
    </source>
</evidence>
<dbReference type="InterPro" id="IPR019410">
    <property type="entry name" value="Methyltransf_16"/>
</dbReference>
<keyword evidence="8" id="KW-0539">Nucleus</keyword>
<dbReference type="GO" id="GO:0005634">
    <property type="term" value="C:nucleus"/>
    <property type="evidence" value="ECO:0007669"/>
    <property type="project" value="UniProtKB-SubCell"/>
</dbReference>
<dbReference type="Gene3D" id="3.40.50.150">
    <property type="entry name" value="Vaccinia Virus protein VP39"/>
    <property type="match status" value="1"/>
</dbReference>
<evidence type="ECO:0000256" key="5">
    <source>
        <dbReference type="ARBA" id="ARBA00022603"/>
    </source>
</evidence>
<dbReference type="GO" id="GO:0018064">
    <property type="term" value="F:protein-L-histidine N-tele-methyltransferase activity"/>
    <property type="evidence" value="ECO:0007669"/>
    <property type="project" value="UniProtKB-EC"/>
</dbReference>
<evidence type="ECO:0000256" key="3">
    <source>
        <dbReference type="ARBA" id="ARBA00012533"/>
    </source>
</evidence>
<gene>
    <name evidence="11" type="ORF">LshimejAT787_0605060</name>
</gene>
<name>A0A9P3PPU4_LYOSH</name>
<comment type="similarity">
    <text evidence="9">Belongs to the methyltransferase superfamily. METTL18 family.</text>
</comment>
<evidence type="ECO:0000256" key="8">
    <source>
        <dbReference type="ARBA" id="ARBA00023242"/>
    </source>
</evidence>
<organism evidence="11 12">
    <name type="scientific">Lyophyllum shimeji</name>
    <name type="common">Hon-shimeji</name>
    <name type="synonym">Tricholoma shimeji</name>
    <dbReference type="NCBI Taxonomy" id="47721"/>
    <lineage>
        <taxon>Eukaryota</taxon>
        <taxon>Fungi</taxon>
        <taxon>Dikarya</taxon>
        <taxon>Basidiomycota</taxon>
        <taxon>Agaricomycotina</taxon>
        <taxon>Agaricomycetes</taxon>
        <taxon>Agaricomycetidae</taxon>
        <taxon>Agaricales</taxon>
        <taxon>Tricholomatineae</taxon>
        <taxon>Lyophyllaceae</taxon>
        <taxon>Lyophyllum</taxon>
    </lineage>
</organism>
<comment type="subcellular location">
    <subcellularLocation>
        <location evidence="2">Cytoplasm</location>
    </subcellularLocation>
    <subcellularLocation>
        <location evidence="1">Nucleus</location>
    </subcellularLocation>
</comment>
<keyword evidence="5" id="KW-0489">Methyltransferase</keyword>
<dbReference type="Proteomes" id="UP001063166">
    <property type="component" value="Unassembled WGS sequence"/>
</dbReference>
<dbReference type="OrthoDB" id="1723750at2759"/>
<dbReference type="GO" id="GO:0032259">
    <property type="term" value="P:methylation"/>
    <property type="evidence" value="ECO:0007669"/>
    <property type="project" value="UniProtKB-KW"/>
</dbReference>
<feature type="compositionally biased region" description="Low complexity" evidence="10">
    <location>
        <begin position="298"/>
        <end position="307"/>
    </location>
</feature>
<dbReference type="AlphaFoldDB" id="A0A9P3PPU4"/>
<reference evidence="11" key="1">
    <citation type="submission" date="2022-07" db="EMBL/GenBank/DDBJ databases">
        <title>The genome of Lyophyllum shimeji provides insight into the initial evolution of ectomycorrhizal fungal genome.</title>
        <authorList>
            <person name="Kobayashi Y."/>
            <person name="Shibata T."/>
            <person name="Hirakawa H."/>
            <person name="Shigenobu S."/>
            <person name="Nishiyama T."/>
            <person name="Yamada A."/>
            <person name="Hasebe M."/>
            <person name="Kawaguchi M."/>
        </authorList>
    </citation>
    <scope>NUCLEOTIDE SEQUENCE</scope>
    <source>
        <strain evidence="11">AT787</strain>
    </source>
</reference>
<dbReference type="EC" id="2.1.1.85" evidence="3"/>
<dbReference type="PANTHER" id="PTHR14614">
    <property type="entry name" value="HEPATOCELLULAR CARCINOMA-ASSOCIATED ANTIGEN"/>
    <property type="match status" value="1"/>
</dbReference>
<accession>A0A9P3PPU4</accession>
<feature type="region of interest" description="Disordered" evidence="10">
    <location>
        <begin position="1"/>
        <end position="20"/>
    </location>
</feature>
<feature type="compositionally biased region" description="Basic and acidic residues" evidence="10">
    <location>
        <begin position="44"/>
        <end position="56"/>
    </location>
</feature>
<feature type="region of interest" description="Disordered" evidence="10">
    <location>
        <begin position="291"/>
        <end position="319"/>
    </location>
</feature>
<proteinExistence type="inferred from homology"/>